<dbReference type="AlphaFoldDB" id="X0S9Q3"/>
<reference evidence="1" key="1">
    <citation type="journal article" date="2014" name="Front. Microbiol.">
        <title>High frequency of phylogenetically diverse reductive dehalogenase-homologous genes in deep subseafloor sedimentary metagenomes.</title>
        <authorList>
            <person name="Kawai M."/>
            <person name="Futagami T."/>
            <person name="Toyoda A."/>
            <person name="Takaki Y."/>
            <person name="Nishi S."/>
            <person name="Hori S."/>
            <person name="Arai W."/>
            <person name="Tsubouchi T."/>
            <person name="Morono Y."/>
            <person name="Uchiyama I."/>
            <person name="Ito T."/>
            <person name="Fujiyama A."/>
            <person name="Inagaki F."/>
            <person name="Takami H."/>
        </authorList>
    </citation>
    <scope>NUCLEOTIDE SEQUENCE</scope>
    <source>
        <strain evidence="1">Expedition CK06-06</strain>
    </source>
</reference>
<protein>
    <recommendedName>
        <fullName evidence="2">Glycosyltransferase family 1 protein</fullName>
    </recommendedName>
</protein>
<proteinExistence type="predicted"/>
<feature type="non-terminal residue" evidence="1">
    <location>
        <position position="344"/>
    </location>
</feature>
<dbReference type="EMBL" id="BARS01004409">
    <property type="protein sequence ID" value="GAF77773.1"/>
    <property type="molecule type" value="Genomic_DNA"/>
</dbReference>
<accession>X0S9Q3</accession>
<gene>
    <name evidence="1" type="ORF">S01H1_08614</name>
</gene>
<name>X0S9Q3_9ZZZZ</name>
<organism evidence="1">
    <name type="scientific">marine sediment metagenome</name>
    <dbReference type="NCBI Taxonomy" id="412755"/>
    <lineage>
        <taxon>unclassified sequences</taxon>
        <taxon>metagenomes</taxon>
        <taxon>ecological metagenomes</taxon>
    </lineage>
</organism>
<comment type="caution">
    <text evidence="1">The sequence shown here is derived from an EMBL/GenBank/DDBJ whole genome shotgun (WGS) entry which is preliminary data.</text>
</comment>
<evidence type="ECO:0000313" key="1">
    <source>
        <dbReference type="EMBL" id="GAF77773.1"/>
    </source>
</evidence>
<evidence type="ECO:0008006" key="2">
    <source>
        <dbReference type="Google" id="ProtNLM"/>
    </source>
</evidence>
<sequence length="344" mass="39474">MKIIFAGIIGRYPWGGVTWCSLMYLLGLRKLGHEVHYLEDTGECNYDPEINAIATNPRYALDYIDRNLRPFGLGGNWCYVDYQGGHHGIAQGKWERICREADLFLILSGGCWTWRDHYLSIPVKVFIDSDPAFTQIAIHEALKEYQTNEKKRWYVDFFRTYDHLFTFGANIGTPRCGVPTDELNWHHTWQPVCMDLWTPPTGQLPTRAEWTTVMTWAIESFKDIGGYKNQEFLKILNLAERCRAAGGPHIELAINGPKDFLRERGWRCVDAFAVSVDLWRYHAYITTSRGEFGVAKNTYVKTCCGWFSDRTACYLSAGRPAVVQDTNFSELLPTGRGLLAWRTA</sequence>